<dbReference type="RefSeq" id="WP_162390423.1">
    <property type="nucleotide sequence ID" value="NZ_CP045997.1"/>
</dbReference>
<keyword evidence="1" id="KW-0597">Phosphoprotein</keyword>
<dbReference type="InterPro" id="IPR011006">
    <property type="entry name" value="CheY-like_superfamily"/>
</dbReference>
<dbReference type="Pfam" id="PF04397">
    <property type="entry name" value="LytTR"/>
    <property type="match status" value="1"/>
</dbReference>
<protein>
    <submittedName>
        <fullName evidence="4">Response regulator</fullName>
    </submittedName>
</protein>
<dbReference type="Pfam" id="PF00072">
    <property type="entry name" value="Response_reg"/>
    <property type="match status" value="1"/>
</dbReference>
<dbReference type="Gene3D" id="2.40.50.1020">
    <property type="entry name" value="LytTr DNA-binding domain"/>
    <property type="match status" value="1"/>
</dbReference>
<dbReference type="EMBL" id="CP045997">
    <property type="protein sequence ID" value="QHW00033.1"/>
    <property type="molecule type" value="Genomic_DNA"/>
</dbReference>
<dbReference type="KEGG" id="senf:GJR95_35680"/>
<feature type="modified residue" description="4-aspartylphosphate" evidence="1">
    <location>
        <position position="55"/>
    </location>
</feature>
<evidence type="ECO:0000313" key="4">
    <source>
        <dbReference type="EMBL" id="QHW00033.1"/>
    </source>
</evidence>
<feature type="domain" description="Response regulatory" evidence="2">
    <location>
        <begin position="3"/>
        <end position="116"/>
    </location>
</feature>
<evidence type="ECO:0000313" key="5">
    <source>
        <dbReference type="Proteomes" id="UP000464577"/>
    </source>
</evidence>
<dbReference type="InterPro" id="IPR007492">
    <property type="entry name" value="LytTR_DNA-bd_dom"/>
</dbReference>
<evidence type="ECO:0000259" key="2">
    <source>
        <dbReference type="PROSITE" id="PS50110"/>
    </source>
</evidence>
<dbReference type="InterPro" id="IPR001789">
    <property type="entry name" value="Sig_transdc_resp-reg_receiver"/>
</dbReference>
<dbReference type="InterPro" id="IPR046947">
    <property type="entry name" value="LytR-like"/>
</dbReference>
<dbReference type="Proteomes" id="UP000464577">
    <property type="component" value="Chromosome"/>
</dbReference>
<evidence type="ECO:0000256" key="1">
    <source>
        <dbReference type="PROSITE-ProRule" id="PRU00169"/>
    </source>
</evidence>
<dbReference type="SMART" id="SM00448">
    <property type="entry name" value="REC"/>
    <property type="match status" value="1"/>
</dbReference>
<dbReference type="Gene3D" id="3.40.50.2300">
    <property type="match status" value="1"/>
</dbReference>
<dbReference type="GO" id="GO:0003677">
    <property type="term" value="F:DNA binding"/>
    <property type="evidence" value="ECO:0007669"/>
    <property type="project" value="InterPro"/>
</dbReference>
<dbReference type="PANTHER" id="PTHR37299">
    <property type="entry name" value="TRANSCRIPTIONAL REGULATOR-RELATED"/>
    <property type="match status" value="1"/>
</dbReference>
<dbReference type="SMART" id="SM00850">
    <property type="entry name" value="LytTR"/>
    <property type="match status" value="1"/>
</dbReference>
<dbReference type="PROSITE" id="PS50110">
    <property type="entry name" value="RESPONSE_REGULATORY"/>
    <property type="match status" value="1"/>
</dbReference>
<dbReference type="SUPFAM" id="SSF52172">
    <property type="entry name" value="CheY-like"/>
    <property type="match status" value="1"/>
</dbReference>
<name>A0A6P1W6P7_9BACT</name>
<dbReference type="PROSITE" id="PS50930">
    <property type="entry name" value="HTH_LYTTR"/>
    <property type="match status" value="1"/>
</dbReference>
<dbReference type="PANTHER" id="PTHR37299:SF1">
    <property type="entry name" value="STAGE 0 SPORULATION PROTEIN A HOMOLOG"/>
    <property type="match status" value="1"/>
</dbReference>
<organism evidence="4 5">
    <name type="scientific">Spirosoma endbachense</name>
    <dbReference type="NCBI Taxonomy" id="2666025"/>
    <lineage>
        <taxon>Bacteria</taxon>
        <taxon>Pseudomonadati</taxon>
        <taxon>Bacteroidota</taxon>
        <taxon>Cytophagia</taxon>
        <taxon>Cytophagales</taxon>
        <taxon>Cytophagaceae</taxon>
        <taxon>Spirosoma</taxon>
    </lineage>
</organism>
<proteinExistence type="predicted"/>
<sequence length="246" mass="28727">MLKAILIDDEPDCVELLARELSEYCPQVQVVGRSTTSEDGLRLIQILQPDIVFLDIEMPRMNGFQLLEKIGTISFNLIFVTAYNEFAVKAFRFSALDYLLKPIDTLDLQEAVRKAERQQRVDSRQLDMLKSQFHSRHLAEKIAVPYQQGVIFLPVSEIIYCESDSNYTKVIAIQHRQYLLTRTLREVQEVLEERNFLRIHRQYVINLDQIKLFMKGEGSYVVMTNDISIPVARNQKEKLVQRFGWL</sequence>
<evidence type="ECO:0000259" key="3">
    <source>
        <dbReference type="PROSITE" id="PS50930"/>
    </source>
</evidence>
<dbReference type="GO" id="GO:0000156">
    <property type="term" value="F:phosphorelay response regulator activity"/>
    <property type="evidence" value="ECO:0007669"/>
    <property type="project" value="InterPro"/>
</dbReference>
<dbReference type="AlphaFoldDB" id="A0A6P1W6P7"/>
<accession>A0A6P1W6P7</accession>
<keyword evidence="5" id="KW-1185">Reference proteome</keyword>
<gene>
    <name evidence="4" type="ORF">GJR95_35680</name>
</gene>
<reference evidence="4 5" key="1">
    <citation type="submission" date="2019-11" db="EMBL/GenBank/DDBJ databases">
        <title>Spirosoma endbachense sp. nov., isolated from a natural salt meadow.</title>
        <authorList>
            <person name="Rojas J."/>
            <person name="Ambika Manirajan B."/>
            <person name="Ratering S."/>
            <person name="Suarez C."/>
            <person name="Geissler-Plaum R."/>
            <person name="Schnell S."/>
        </authorList>
    </citation>
    <scope>NUCLEOTIDE SEQUENCE [LARGE SCALE GENOMIC DNA]</scope>
    <source>
        <strain evidence="4 5">I-24</strain>
    </source>
</reference>
<feature type="domain" description="HTH LytTR-type" evidence="3">
    <location>
        <begin position="142"/>
        <end position="245"/>
    </location>
</feature>